<dbReference type="InterPro" id="IPR038914">
    <property type="entry name" value="DCAF15"/>
</dbReference>
<dbReference type="CDD" id="cd20913">
    <property type="entry name" value="DCAF15-CTD"/>
    <property type="match status" value="1"/>
</dbReference>
<keyword evidence="4" id="KW-1185">Reference proteome</keyword>
<dbReference type="OrthoDB" id="6354267at2759"/>
<feature type="domain" description="DDB1- and CUL4-associated factor 15 WD40 repeat-containing" evidence="2">
    <location>
        <begin position="31"/>
        <end position="244"/>
    </location>
</feature>
<dbReference type="InterPro" id="IPR047319">
    <property type="entry name" value="DCAF15_C"/>
</dbReference>
<name>A0A5E4MML6_9HEMI</name>
<evidence type="ECO:0000256" key="1">
    <source>
        <dbReference type="SAM" id="MobiDB-lite"/>
    </source>
</evidence>
<reference evidence="3 4" key="1">
    <citation type="submission" date="2019-08" db="EMBL/GenBank/DDBJ databases">
        <authorList>
            <person name="Alioto T."/>
            <person name="Alioto T."/>
            <person name="Gomez Garrido J."/>
        </authorList>
    </citation>
    <scope>NUCLEOTIDE SEQUENCE [LARGE SCALE GENOMIC DNA]</scope>
</reference>
<dbReference type="Pfam" id="PF14939">
    <property type="entry name" value="DCAF15_WD40"/>
    <property type="match status" value="1"/>
</dbReference>
<dbReference type="Proteomes" id="UP000325440">
    <property type="component" value="Unassembled WGS sequence"/>
</dbReference>
<dbReference type="CDD" id="cd20917">
    <property type="entry name" value="DCAF15-NTD"/>
    <property type="match status" value="1"/>
</dbReference>
<dbReference type="GO" id="GO:0080008">
    <property type="term" value="C:Cul4-RING E3 ubiquitin ligase complex"/>
    <property type="evidence" value="ECO:0007669"/>
    <property type="project" value="TreeGrafter"/>
</dbReference>
<feature type="region of interest" description="Disordered" evidence="1">
    <location>
        <begin position="436"/>
        <end position="480"/>
    </location>
</feature>
<evidence type="ECO:0000259" key="2">
    <source>
        <dbReference type="Pfam" id="PF14939"/>
    </source>
</evidence>
<dbReference type="AlphaFoldDB" id="A0A5E4MML6"/>
<evidence type="ECO:0000313" key="4">
    <source>
        <dbReference type="Proteomes" id="UP000325440"/>
    </source>
</evidence>
<proteinExistence type="predicted"/>
<dbReference type="PANTHER" id="PTHR28541:SF1">
    <property type="entry name" value="DDB1- AND CUL4-ASSOCIATED FACTOR 15"/>
    <property type="match status" value="1"/>
</dbReference>
<accession>A0A5E4MML6</accession>
<dbReference type="InterPro" id="IPR032734">
    <property type="entry name" value="DCAF15_WD40"/>
</dbReference>
<dbReference type="EMBL" id="CABPRJ010000970">
    <property type="protein sequence ID" value="VVC33529.1"/>
    <property type="molecule type" value="Genomic_DNA"/>
</dbReference>
<gene>
    <name evidence="3" type="ORF">CINCED_3A017946</name>
</gene>
<organism evidence="3 4">
    <name type="scientific">Cinara cedri</name>
    <dbReference type="NCBI Taxonomy" id="506608"/>
    <lineage>
        <taxon>Eukaryota</taxon>
        <taxon>Metazoa</taxon>
        <taxon>Ecdysozoa</taxon>
        <taxon>Arthropoda</taxon>
        <taxon>Hexapoda</taxon>
        <taxon>Insecta</taxon>
        <taxon>Pterygota</taxon>
        <taxon>Neoptera</taxon>
        <taxon>Paraneoptera</taxon>
        <taxon>Hemiptera</taxon>
        <taxon>Sternorrhyncha</taxon>
        <taxon>Aphidomorpha</taxon>
        <taxon>Aphidoidea</taxon>
        <taxon>Aphididae</taxon>
        <taxon>Lachninae</taxon>
        <taxon>Cinara</taxon>
    </lineage>
</organism>
<dbReference type="PANTHER" id="PTHR28541">
    <property type="entry name" value="DDB1- AND CUL4-ASSOCIATED FACTOR 15"/>
    <property type="match status" value="1"/>
</dbReference>
<sequence>MSVSSDSIIQKLYNRQVHGTYNKYKHNTQNNARYLFKDNPDYCKFFLPDIIEDISDHVFMGLTRCGRFLLTYTVADTENMVIIDGPLMTSLNIKYKLHFWAFRPGQSAYRVTEIALFENSEFSDFLNIYIVQWPNRSDKVVVFGESVTSEDDDCDMYKIYITVTTLPSLNNCKDCQLVAYEHRYEDLSKYYSGNTCLIHGLTVHTSFTVSHPYPRLEPSVSLKYDDHIVLNTCNFIHVLNIDLDHNEEVESDKSDNINVPLAHKLSYNLTEFGYKVATDSDTQSDTQERGLKRRHIDTRCFFDKEQDKTKTALNPMPNYTNHRLLRKDAEKIYDFNENDDGCPVKFKWYRRRRIADKMYEFCSEEEDMENVHPSSKKGLCQRFETPGPSAVNQTPLYIQTECEDDNNILNNDCDRKILFAQELNAIIADWDCLSSPRSVTSEDRDVKSPDSTNKKITNVLKPRNKTPLSKNSKSPCDKKISVKLVPDSNQGNKSNNSFRSLPLQDCSVKLERQYIEVDEEIVSITTDLDEEEGLTGSLCALPLSVHGSASAQMQMINTTKIENQGKDVCVIKQASLDFEHVSYRVAEIICNLEGHKFWCYNDYDSAIVDICPLNGDILIALSIRLNTEEEKKPIPLCHPENIRGFETKCVILWNPKTDNCYLEAYWQLEAVTEDRSYTNWNPARFEASLLRKASLGFFDIPMAREVRCLSHEVWSRQIGNMNAPLLEICDNENLVTILRNRTEAVDENNVMVFLRHRLPI</sequence>
<protein>
    <submittedName>
        <fullName evidence="3">DDB1- and CUL4-associated factor 15, WD40 repeat-containing domain</fullName>
    </submittedName>
</protein>
<evidence type="ECO:0000313" key="3">
    <source>
        <dbReference type="EMBL" id="VVC33529.1"/>
    </source>
</evidence>
<dbReference type="GO" id="GO:0016567">
    <property type="term" value="P:protein ubiquitination"/>
    <property type="evidence" value="ECO:0007669"/>
    <property type="project" value="InterPro"/>
</dbReference>